<accession>A0AAQ3RS43</accession>
<protein>
    <submittedName>
        <fullName evidence="2">Uncharacterized protein</fullName>
    </submittedName>
</protein>
<feature type="compositionally biased region" description="Polar residues" evidence="1">
    <location>
        <begin position="54"/>
        <end position="66"/>
    </location>
</feature>
<reference evidence="2 3" key="1">
    <citation type="journal article" date="2023" name="Life. Sci Alliance">
        <title>Evolutionary insights into 3D genome organization and epigenetic landscape of Vigna mungo.</title>
        <authorList>
            <person name="Junaid A."/>
            <person name="Singh B."/>
            <person name="Bhatia S."/>
        </authorList>
    </citation>
    <scope>NUCLEOTIDE SEQUENCE [LARGE SCALE GENOMIC DNA]</scope>
    <source>
        <strain evidence="2">Urdbean</strain>
    </source>
</reference>
<dbReference type="PANTHER" id="PTHR34222:SF37">
    <property type="entry name" value="RETROTRANSPOSON GAG DOMAIN-CONTAINING PROTEIN"/>
    <property type="match status" value="1"/>
</dbReference>
<dbReference type="AlphaFoldDB" id="A0AAQ3RS43"/>
<sequence>MTREDKMINLTFQWHLGTLEIGPDGLIDRLKAHFVAKGYRQIFGLDYGDTFYPSSGSGSESATNFRKSTKSRSNDASENNSDSNEENDYGSKGLSIRDGSDNGSGTQVDTIGRLKGKMPCPRLLGLRTSGEAAVVAIWVVDRQKSAPNSGEHNIGKSLCERRRHVLPHATTCRRCVGPTRRHRHKIGLLESPESVPWVGDVPFEGHRRHLIVFQGMFELKIIPLGPNDFRNVVGVYWILKRRSRLDHIDGGGPRLDDTHFPILDNEESLIMIWMWHSMILEISRNYMFHFSTKEIWDDLHKYHGILNGLWIELDQYQTIKMCKTDAVTHAKAVERGRISKFLHGLNHEYDLIQVQILGREKLPSLSEVFFMAKGEETQRVVILDGGDLQQRLCHDNRKGSPQGNKCRRKVIKDYCSYYKRFGHTEETCFKLHGRTNVLEHMGNNKGSAQ</sequence>
<dbReference type="PANTHER" id="PTHR34222">
    <property type="entry name" value="GAG_PRE-INTEGRS DOMAIN-CONTAINING PROTEIN"/>
    <property type="match status" value="1"/>
</dbReference>
<dbReference type="EMBL" id="CP144694">
    <property type="protein sequence ID" value="WVZ04487.1"/>
    <property type="molecule type" value="Genomic_DNA"/>
</dbReference>
<evidence type="ECO:0000313" key="3">
    <source>
        <dbReference type="Proteomes" id="UP001374535"/>
    </source>
</evidence>
<organism evidence="2 3">
    <name type="scientific">Vigna mungo</name>
    <name type="common">Black gram</name>
    <name type="synonym">Phaseolus mungo</name>
    <dbReference type="NCBI Taxonomy" id="3915"/>
    <lineage>
        <taxon>Eukaryota</taxon>
        <taxon>Viridiplantae</taxon>
        <taxon>Streptophyta</taxon>
        <taxon>Embryophyta</taxon>
        <taxon>Tracheophyta</taxon>
        <taxon>Spermatophyta</taxon>
        <taxon>Magnoliopsida</taxon>
        <taxon>eudicotyledons</taxon>
        <taxon>Gunneridae</taxon>
        <taxon>Pentapetalae</taxon>
        <taxon>rosids</taxon>
        <taxon>fabids</taxon>
        <taxon>Fabales</taxon>
        <taxon>Fabaceae</taxon>
        <taxon>Papilionoideae</taxon>
        <taxon>50 kb inversion clade</taxon>
        <taxon>NPAAA clade</taxon>
        <taxon>indigoferoid/millettioid clade</taxon>
        <taxon>Phaseoleae</taxon>
        <taxon>Vigna</taxon>
    </lineage>
</organism>
<evidence type="ECO:0000256" key="1">
    <source>
        <dbReference type="SAM" id="MobiDB-lite"/>
    </source>
</evidence>
<feature type="region of interest" description="Disordered" evidence="1">
    <location>
        <begin position="54"/>
        <end position="113"/>
    </location>
</feature>
<proteinExistence type="predicted"/>
<gene>
    <name evidence="2" type="ORF">V8G54_025293</name>
</gene>
<keyword evidence="3" id="KW-1185">Reference proteome</keyword>
<name>A0AAQ3RS43_VIGMU</name>
<dbReference type="Proteomes" id="UP001374535">
    <property type="component" value="Chromosome 7"/>
</dbReference>
<evidence type="ECO:0000313" key="2">
    <source>
        <dbReference type="EMBL" id="WVZ04487.1"/>
    </source>
</evidence>